<dbReference type="AlphaFoldDB" id="A0A067J935"/>
<sequence>MAEKRSRTTATYGSDQQQPQGWRRWCVIRRRAVLILLGRIKRDALHLQLRPKPLHLCLNPAHSAGLTGLMPP</sequence>
<organism evidence="1 2">
    <name type="scientific">Jatropha curcas</name>
    <name type="common">Barbados nut</name>
    <dbReference type="NCBI Taxonomy" id="180498"/>
    <lineage>
        <taxon>Eukaryota</taxon>
        <taxon>Viridiplantae</taxon>
        <taxon>Streptophyta</taxon>
        <taxon>Embryophyta</taxon>
        <taxon>Tracheophyta</taxon>
        <taxon>Spermatophyta</taxon>
        <taxon>Magnoliopsida</taxon>
        <taxon>eudicotyledons</taxon>
        <taxon>Gunneridae</taxon>
        <taxon>Pentapetalae</taxon>
        <taxon>rosids</taxon>
        <taxon>fabids</taxon>
        <taxon>Malpighiales</taxon>
        <taxon>Euphorbiaceae</taxon>
        <taxon>Crotonoideae</taxon>
        <taxon>Jatropheae</taxon>
        <taxon>Jatropha</taxon>
    </lineage>
</organism>
<accession>A0A067J935</accession>
<dbReference type="EMBL" id="KK916559">
    <property type="protein sequence ID" value="KDP20261.1"/>
    <property type="molecule type" value="Genomic_DNA"/>
</dbReference>
<gene>
    <name evidence="1" type="ORF">JCGZ_08844</name>
</gene>
<name>A0A067J935_JATCU</name>
<protein>
    <submittedName>
        <fullName evidence="1">Uncharacterized protein</fullName>
    </submittedName>
</protein>
<evidence type="ECO:0000313" key="1">
    <source>
        <dbReference type="EMBL" id="KDP20261.1"/>
    </source>
</evidence>
<proteinExistence type="predicted"/>
<keyword evidence="2" id="KW-1185">Reference proteome</keyword>
<dbReference type="Proteomes" id="UP000027138">
    <property type="component" value="Unassembled WGS sequence"/>
</dbReference>
<reference evidence="1 2" key="1">
    <citation type="journal article" date="2014" name="PLoS ONE">
        <title>Global Analysis of Gene Expression Profiles in Physic Nut (Jatropha curcas L.) Seedlings Exposed to Salt Stress.</title>
        <authorList>
            <person name="Zhang L."/>
            <person name="Zhang C."/>
            <person name="Wu P."/>
            <person name="Chen Y."/>
            <person name="Li M."/>
            <person name="Jiang H."/>
            <person name="Wu G."/>
        </authorList>
    </citation>
    <scope>NUCLEOTIDE SEQUENCE [LARGE SCALE GENOMIC DNA]</scope>
    <source>
        <strain evidence="2">cv. GZQX0401</strain>
        <tissue evidence="1">Young leaves</tissue>
    </source>
</reference>
<evidence type="ECO:0000313" key="2">
    <source>
        <dbReference type="Proteomes" id="UP000027138"/>
    </source>
</evidence>